<dbReference type="GO" id="GO:0055085">
    <property type="term" value="P:transmembrane transport"/>
    <property type="evidence" value="ECO:0007669"/>
    <property type="project" value="InterPro"/>
</dbReference>
<keyword evidence="2 7" id="KW-0813">Transport</keyword>
<keyword evidence="3" id="KW-1003">Cell membrane</keyword>
<sequence length="274" mass="31198">MTNRNSSRAAFIFLVTTSVLMVFPFYWTISSSLKLESGILASPPQWWPNPITFANYTKLFLHIPNFALYFLNSIIVTLTITLSQVFLSTLAGYAFAKLKFPGRDVIFFIMLLGMMIPLQVNLIPLYKIMDFFHWLDTYWALIVPNAVSIFNVFLMRQYMLSLPNDLFEAARIDGCPEFFIFFKIALPLSLAGTTTLIIFSVMNSWNSFLWPRIVTNTEALFVLPVGLSQIQMKSTINHGEILAGTTLTALPLIILFMFMQKYFIEGMTAGAIKE</sequence>
<evidence type="ECO:0000313" key="10">
    <source>
        <dbReference type="Proteomes" id="UP000014541"/>
    </source>
</evidence>
<accession>S3K3P3</accession>
<dbReference type="RefSeq" id="WP_016524417.1">
    <property type="nucleotide sequence ID" value="NZ_KE332518.1"/>
</dbReference>
<feature type="transmembrane region" description="Helical" evidence="7">
    <location>
        <begin position="66"/>
        <end position="93"/>
    </location>
</feature>
<dbReference type="Pfam" id="PF00528">
    <property type="entry name" value="BPD_transp_1"/>
    <property type="match status" value="1"/>
</dbReference>
<dbReference type="STRING" id="1125699.HMPREF9194_00109"/>
<comment type="subcellular location">
    <subcellularLocation>
        <location evidence="1 7">Cell membrane</location>
        <topology evidence="1 7">Multi-pass membrane protein</topology>
    </subcellularLocation>
</comment>
<evidence type="ECO:0000256" key="7">
    <source>
        <dbReference type="RuleBase" id="RU363032"/>
    </source>
</evidence>
<dbReference type="EMBL" id="ATFF01000002">
    <property type="protein sequence ID" value="EPF32120.1"/>
    <property type="molecule type" value="Genomic_DNA"/>
</dbReference>
<comment type="caution">
    <text evidence="9">The sequence shown here is derived from an EMBL/GenBank/DDBJ whole genome shotgun (WGS) entry which is preliminary data.</text>
</comment>
<dbReference type="PANTHER" id="PTHR43744:SF12">
    <property type="entry name" value="ABC TRANSPORTER PERMEASE PROTEIN MG189-RELATED"/>
    <property type="match status" value="1"/>
</dbReference>
<dbReference type="eggNOG" id="COG0395">
    <property type="taxonomic scope" value="Bacteria"/>
</dbReference>
<feature type="transmembrane region" description="Helical" evidence="7">
    <location>
        <begin position="138"/>
        <end position="159"/>
    </location>
</feature>
<evidence type="ECO:0000256" key="2">
    <source>
        <dbReference type="ARBA" id="ARBA00022448"/>
    </source>
</evidence>
<keyword evidence="10" id="KW-1185">Reference proteome</keyword>
<keyword evidence="4 7" id="KW-0812">Transmembrane</keyword>
<dbReference type="GO" id="GO:0005886">
    <property type="term" value="C:plasma membrane"/>
    <property type="evidence" value="ECO:0007669"/>
    <property type="project" value="UniProtKB-SubCell"/>
</dbReference>
<dbReference type="CDD" id="cd06261">
    <property type="entry name" value="TM_PBP2"/>
    <property type="match status" value="1"/>
</dbReference>
<dbReference type="PATRIC" id="fig|1125699.3.peg.107"/>
<feature type="transmembrane region" description="Helical" evidence="7">
    <location>
        <begin position="180"/>
        <end position="202"/>
    </location>
</feature>
<proteinExistence type="inferred from homology"/>
<keyword evidence="5 7" id="KW-1133">Transmembrane helix</keyword>
<dbReference type="Gene3D" id="1.10.3720.10">
    <property type="entry name" value="MetI-like"/>
    <property type="match status" value="1"/>
</dbReference>
<protein>
    <recommendedName>
        <fullName evidence="8">ABC transmembrane type-1 domain-containing protein</fullName>
    </recommendedName>
</protein>
<evidence type="ECO:0000256" key="3">
    <source>
        <dbReference type="ARBA" id="ARBA00022475"/>
    </source>
</evidence>
<dbReference type="AlphaFoldDB" id="S3K3P3"/>
<evidence type="ECO:0000313" key="9">
    <source>
        <dbReference type="EMBL" id="EPF32120.1"/>
    </source>
</evidence>
<dbReference type="SUPFAM" id="SSF161098">
    <property type="entry name" value="MetI-like"/>
    <property type="match status" value="1"/>
</dbReference>
<feature type="domain" description="ABC transmembrane type-1" evidence="8">
    <location>
        <begin position="70"/>
        <end position="259"/>
    </location>
</feature>
<dbReference type="PROSITE" id="PS50928">
    <property type="entry name" value="ABC_TM1"/>
    <property type="match status" value="1"/>
</dbReference>
<evidence type="ECO:0000259" key="8">
    <source>
        <dbReference type="PROSITE" id="PS50928"/>
    </source>
</evidence>
<dbReference type="InterPro" id="IPR000515">
    <property type="entry name" value="MetI-like"/>
</dbReference>
<evidence type="ECO:0000256" key="5">
    <source>
        <dbReference type="ARBA" id="ARBA00022989"/>
    </source>
</evidence>
<name>S3K3P3_TREMA</name>
<gene>
    <name evidence="9" type="ORF">HMPREF9194_00109</name>
</gene>
<comment type="similarity">
    <text evidence="7">Belongs to the binding-protein-dependent transport system permease family.</text>
</comment>
<evidence type="ECO:0000256" key="1">
    <source>
        <dbReference type="ARBA" id="ARBA00004651"/>
    </source>
</evidence>
<feature type="transmembrane region" description="Helical" evidence="7">
    <location>
        <begin position="9"/>
        <end position="27"/>
    </location>
</feature>
<keyword evidence="6 7" id="KW-0472">Membrane</keyword>
<dbReference type="OrthoDB" id="9773467at2"/>
<dbReference type="Proteomes" id="UP000014541">
    <property type="component" value="Unassembled WGS sequence"/>
</dbReference>
<dbReference type="InterPro" id="IPR035906">
    <property type="entry name" value="MetI-like_sf"/>
</dbReference>
<organism evidence="9 10">
    <name type="scientific">Treponema maltophilum ATCC 51939</name>
    <dbReference type="NCBI Taxonomy" id="1125699"/>
    <lineage>
        <taxon>Bacteria</taxon>
        <taxon>Pseudomonadati</taxon>
        <taxon>Spirochaetota</taxon>
        <taxon>Spirochaetia</taxon>
        <taxon>Spirochaetales</taxon>
        <taxon>Treponemataceae</taxon>
        <taxon>Treponema</taxon>
    </lineage>
</organism>
<dbReference type="HOGENOM" id="CLU_016047_1_1_12"/>
<feature type="transmembrane region" description="Helical" evidence="7">
    <location>
        <begin position="105"/>
        <end position="126"/>
    </location>
</feature>
<evidence type="ECO:0000256" key="6">
    <source>
        <dbReference type="ARBA" id="ARBA00023136"/>
    </source>
</evidence>
<dbReference type="PANTHER" id="PTHR43744">
    <property type="entry name" value="ABC TRANSPORTER PERMEASE PROTEIN MG189-RELATED-RELATED"/>
    <property type="match status" value="1"/>
</dbReference>
<evidence type="ECO:0000256" key="4">
    <source>
        <dbReference type="ARBA" id="ARBA00022692"/>
    </source>
</evidence>
<feature type="transmembrane region" description="Helical" evidence="7">
    <location>
        <begin position="241"/>
        <end position="259"/>
    </location>
</feature>
<reference evidence="9 10" key="1">
    <citation type="submission" date="2013-04" db="EMBL/GenBank/DDBJ databases">
        <title>The Genome Sequence of Treponema maltophilum ATCC 51939.</title>
        <authorList>
            <consortium name="The Broad Institute Genomics Platform"/>
            <person name="Earl A."/>
            <person name="Ward D."/>
            <person name="Feldgarden M."/>
            <person name="Gevers D."/>
            <person name="Leonetti C."/>
            <person name="Blanton J.M."/>
            <person name="Dewhirst F.E."/>
            <person name="Izard J."/>
            <person name="Walker B."/>
            <person name="Young S."/>
            <person name="Zeng Q."/>
            <person name="Gargeya S."/>
            <person name="Fitzgerald M."/>
            <person name="Haas B."/>
            <person name="Abouelleil A."/>
            <person name="Allen A.W."/>
            <person name="Alvarado L."/>
            <person name="Arachchi H.M."/>
            <person name="Berlin A.M."/>
            <person name="Chapman S.B."/>
            <person name="Gainer-Dewar J."/>
            <person name="Goldberg J."/>
            <person name="Griggs A."/>
            <person name="Gujja S."/>
            <person name="Hansen M."/>
            <person name="Howarth C."/>
            <person name="Imamovic A."/>
            <person name="Ireland A."/>
            <person name="Larimer J."/>
            <person name="McCowan C."/>
            <person name="Murphy C."/>
            <person name="Pearson M."/>
            <person name="Poon T.W."/>
            <person name="Priest M."/>
            <person name="Roberts A."/>
            <person name="Saif S."/>
            <person name="Shea T."/>
            <person name="Sisk P."/>
            <person name="Sykes S."/>
            <person name="Wortman J."/>
            <person name="Nusbaum C."/>
            <person name="Birren B."/>
        </authorList>
    </citation>
    <scope>NUCLEOTIDE SEQUENCE [LARGE SCALE GENOMIC DNA]</scope>
    <source>
        <strain evidence="9 10">ATCC 51939</strain>
    </source>
</reference>